<organism evidence="1 2">
    <name type="scientific">Roseospira navarrensis</name>
    <dbReference type="NCBI Taxonomy" id="140058"/>
    <lineage>
        <taxon>Bacteria</taxon>
        <taxon>Pseudomonadati</taxon>
        <taxon>Pseudomonadota</taxon>
        <taxon>Alphaproteobacteria</taxon>
        <taxon>Rhodospirillales</taxon>
        <taxon>Rhodospirillaceae</taxon>
        <taxon>Roseospira</taxon>
    </lineage>
</organism>
<sequence>MKTENTLSTAIGTAKWAFSTRRVRRADVAGLSRAVTEARAGDLVLARIHSIGSHRRLQLASGRPSELYPQDLVVVACGDRYAADQFEGIARIGPTAADLLASGGVAGEMRERNGRTSPPTRITPMGLLLNAHDHPVNLSHYAAAPGADGAMPPTLAVAGASMNAGKTTAVASLTNGLRRAGHRIATLKITGTAAFGDFNSYLDAGAHFVADFVDAGMVSTYRQPIARIEAAFDLLLGLATDAGCDVILTEFADGILQQETAALMRSEAVRSRIGGILFAAPDALSVAGACRTLDAIGLEPLAVTGLLTQSPLASAEATAATGLSVWTRDALRDPACATALMARVADAMPRRDIAA</sequence>
<comment type="caution">
    <text evidence="1">The sequence shown here is derived from an EMBL/GenBank/DDBJ whole genome shotgun (WGS) entry which is preliminary data.</text>
</comment>
<dbReference type="RefSeq" id="WP_153340678.1">
    <property type="nucleotide sequence ID" value="NZ_WIVE01000003.1"/>
</dbReference>
<dbReference type="OrthoDB" id="145933at2"/>
<protein>
    <submittedName>
        <fullName evidence="1">DUF1611 domain-containing protein</fullName>
    </submittedName>
</protein>
<gene>
    <name evidence="1" type="ORF">GHC57_02145</name>
</gene>
<evidence type="ECO:0000313" key="2">
    <source>
        <dbReference type="Proteomes" id="UP000434582"/>
    </source>
</evidence>
<dbReference type="Gene3D" id="3.40.50.300">
    <property type="entry name" value="P-loop containing nucleotide triphosphate hydrolases"/>
    <property type="match status" value="1"/>
</dbReference>
<accession>A0A7X1ZDC8</accession>
<dbReference type="Proteomes" id="UP000434582">
    <property type="component" value="Unassembled WGS sequence"/>
</dbReference>
<proteinExistence type="predicted"/>
<dbReference type="EMBL" id="WIVE01000003">
    <property type="protein sequence ID" value="MQX35312.1"/>
    <property type="molecule type" value="Genomic_DNA"/>
</dbReference>
<dbReference type="AlphaFoldDB" id="A0A7X1ZDC8"/>
<evidence type="ECO:0000313" key="1">
    <source>
        <dbReference type="EMBL" id="MQX35312.1"/>
    </source>
</evidence>
<dbReference type="InterPro" id="IPR027417">
    <property type="entry name" value="P-loop_NTPase"/>
</dbReference>
<reference evidence="1 2" key="1">
    <citation type="submission" date="2019-10" db="EMBL/GenBank/DDBJ databases">
        <title>Draft whole-genome sequence of the purple nonsulfur photosynthetic bacterium Roseospira navarrensis DSM 15114.</title>
        <authorList>
            <person name="Kyndt J.A."/>
            <person name="Meyer T.E."/>
        </authorList>
    </citation>
    <scope>NUCLEOTIDE SEQUENCE [LARGE SCALE GENOMIC DNA]</scope>
    <source>
        <strain evidence="1 2">DSM 15114</strain>
    </source>
</reference>
<keyword evidence="2" id="KW-1185">Reference proteome</keyword>
<name>A0A7X1ZDC8_9PROT</name>
<dbReference type="SUPFAM" id="SSF52540">
    <property type="entry name" value="P-loop containing nucleoside triphosphate hydrolases"/>
    <property type="match status" value="1"/>
</dbReference>